<gene>
    <name evidence="1" type="ORF">GPUH_LOCUS24603</name>
</gene>
<reference evidence="3" key="1">
    <citation type="submission" date="2016-06" db="UniProtKB">
        <authorList>
            <consortium name="WormBaseParasite"/>
        </authorList>
    </citation>
    <scope>IDENTIFICATION</scope>
</reference>
<dbReference type="AlphaFoldDB" id="A0A183EUG2"/>
<name>A0A183EUG2_9BILA</name>
<sequence>MAASTVSPYHQPGLTAQQIAMLNATATVSTPSSGNTPSPMCSTPATTVLCANGYRPIVPYAGLAPPVVANVYEGNPIYLTSHSSHCDSLSTDATNAAAVTSSAAYQRTVVSFPFFPFRQHFMRICANYASSKCYVY</sequence>
<dbReference type="EMBL" id="UYRT01101752">
    <property type="protein sequence ID" value="VDN43067.1"/>
    <property type="molecule type" value="Genomic_DNA"/>
</dbReference>
<keyword evidence="2" id="KW-1185">Reference proteome</keyword>
<protein>
    <submittedName>
        <fullName evidence="3">Protein muscleblind</fullName>
    </submittedName>
</protein>
<dbReference type="WBParaSite" id="GPUH_0002463301-mRNA-1">
    <property type="protein sequence ID" value="GPUH_0002463301-mRNA-1"/>
    <property type="gene ID" value="GPUH_0002463301"/>
</dbReference>
<reference evidence="1 2" key="2">
    <citation type="submission" date="2018-11" db="EMBL/GenBank/DDBJ databases">
        <authorList>
            <consortium name="Pathogen Informatics"/>
        </authorList>
    </citation>
    <scope>NUCLEOTIDE SEQUENCE [LARGE SCALE GENOMIC DNA]</scope>
</reference>
<organism evidence="3">
    <name type="scientific">Gongylonema pulchrum</name>
    <dbReference type="NCBI Taxonomy" id="637853"/>
    <lineage>
        <taxon>Eukaryota</taxon>
        <taxon>Metazoa</taxon>
        <taxon>Ecdysozoa</taxon>
        <taxon>Nematoda</taxon>
        <taxon>Chromadorea</taxon>
        <taxon>Rhabditida</taxon>
        <taxon>Spirurina</taxon>
        <taxon>Spiruromorpha</taxon>
        <taxon>Spiruroidea</taxon>
        <taxon>Gongylonematidae</taxon>
        <taxon>Gongylonema</taxon>
    </lineage>
</organism>
<evidence type="ECO:0000313" key="3">
    <source>
        <dbReference type="WBParaSite" id="GPUH_0002463301-mRNA-1"/>
    </source>
</evidence>
<evidence type="ECO:0000313" key="2">
    <source>
        <dbReference type="Proteomes" id="UP000271098"/>
    </source>
</evidence>
<evidence type="ECO:0000313" key="1">
    <source>
        <dbReference type="EMBL" id="VDN43067.1"/>
    </source>
</evidence>
<proteinExistence type="predicted"/>
<dbReference type="Proteomes" id="UP000271098">
    <property type="component" value="Unassembled WGS sequence"/>
</dbReference>
<accession>A0A183EUG2</accession>